<dbReference type="EC" id="3.4.24.39" evidence="13"/>
<keyword evidence="13" id="KW-0964">Secreted</keyword>
<dbReference type="InterPro" id="IPR024079">
    <property type="entry name" value="MetalloPept_cat_dom_sf"/>
</dbReference>
<dbReference type="Gene3D" id="3.40.390.10">
    <property type="entry name" value="Collagenase (Catalytic Domain)"/>
    <property type="match status" value="1"/>
</dbReference>
<reference evidence="14" key="1">
    <citation type="journal article" date="2020" name="Stud. Mycol.">
        <title>101 Dothideomycetes genomes: a test case for predicting lifestyles and emergence of pathogens.</title>
        <authorList>
            <person name="Haridas S."/>
            <person name="Albert R."/>
            <person name="Binder M."/>
            <person name="Bloem J."/>
            <person name="Labutti K."/>
            <person name="Salamov A."/>
            <person name="Andreopoulos B."/>
            <person name="Baker S."/>
            <person name="Barry K."/>
            <person name="Bills G."/>
            <person name="Bluhm B."/>
            <person name="Cannon C."/>
            <person name="Castanera R."/>
            <person name="Culley D."/>
            <person name="Daum C."/>
            <person name="Ezra D."/>
            <person name="Gonzalez J."/>
            <person name="Henrissat B."/>
            <person name="Kuo A."/>
            <person name="Liang C."/>
            <person name="Lipzen A."/>
            <person name="Lutzoni F."/>
            <person name="Magnuson J."/>
            <person name="Mondo S."/>
            <person name="Nolan M."/>
            <person name="Ohm R."/>
            <person name="Pangilinan J."/>
            <person name="Park H.-J."/>
            <person name="Ramirez L."/>
            <person name="Alfaro M."/>
            <person name="Sun H."/>
            <person name="Tritt A."/>
            <person name="Yoshinaga Y."/>
            <person name="Zwiers L.-H."/>
            <person name="Turgeon B."/>
            <person name="Goodwin S."/>
            <person name="Spatafora J."/>
            <person name="Crous P."/>
            <person name="Grigoriev I."/>
        </authorList>
    </citation>
    <scope>NUCLEOTIDE SEQUENCE</scope>
    <source>
        <strain evidence="14">CBS 113979</strain>
    </source>
</reference>
<dbReference type="AlphaFoldDB" id="A0A6G1GL95"/>
<evidence type="ECO:0000256" key="13">
    <source>
        <dbReference type="RuleBase" id="RU361126"/>
    </source>
</evidence>
<keyword evidence="7 13" id="KW-0378">Hydrolase</keyword>
<comment type="subcellular location">
    <subcellularLocation>
        <location evidence="13">Secreted</location>
    </subcellularLocation>
</comment>
<comment type="catalytic activity">
    <reaction evidence="1 13">
        <text>Preferential cleavage of bonds with hydrophobic residues in P1'. Also 3-Asn-|-Gln-4 and 8-Gly-|-Ser-9 bonds in insulin B chain.</text>
        <dbReference type="EC" id="3.4.24.39"/>
    </reaction>
</comment>
<comment type="function">
    <text evidence="13">Secreted metalloproteinase that allows assimilation of proteinaceous substrates. Shows high activities on basic nuclear substrates such as histone and protamine.</text>
</comment>
<evidence type="ECO:0000256" key="1">
    <source>
        <dbReference type="ARBA" id="ARBA00001187"/>
    </source>
</evidence>
<dbReference type="InterPro" id="IPR050414">
    <property type="entry name" value="Fungal_M35_metalloproteases"/>
</dbReference>
<evidence type="ECO:0000256" key="10">
    <source>
        <dbReference type="ARBA" id="ARBA00023145"/>
    </source>
</evidence>
<dbReference type="Gene3D" id="2.60.40.2970">
    <property type="match status" value="1"/>
</dbReference>
<evidence type="ECO:0000256" key="12">
    <source>
        <dbReference type="PIRSR" id="PIRSR601384-2"/>
    </source>
</evidence>
<dbReference type="Proteomes" id="UP000800041">
    <property type="component" value="Unassembled WGS sequence"/>
</dbReference>
<protein>
    <recommendedName>
        <fullName evidence="13">Neutral protease 2</fullName>
        <ecNumber evidence="13">3.4.24.39</ecNumber>
    </recommendedName>
    <alternativeName>
        <fullName evidence="13">Deuterolysin</fullName>
    </alternativeName>
</protein>
<keyword evidence="3 13" id="KW-0645">Protease</keyword>
<feature type="non-terminal residue" evidence="14">
    <location>
        <position position="325"/>
    </location>
</feature>
<name>A0A6G1GL95_9PEZI</name>
<dbReference type="CDD" id="cd11008">
    <property type="entry name" value="M35_deuterolysin_like"/>
    <property type="match status" value="1"/>
</dbReference>
<organism evidence="14 15">
    <name type="scientific">Aulographum hederae CBS 113979</name>
    <dbReference type="NCBI Taxonomy" id="1176131"/>
    <lineage>
        <taxon>Eukaryota</taxon>
        <taxon>Fungi</taxon>
        <taxon>Dikarya</taxon>
        <taxon>Ascomycota</taxon>
        <taxon>Pezizomycotina</taxon>
        <taxon>Dothideomycetes</taxon>
        <taxon>Pleosporomycetidae</taxon>
        <taxon>Aulographales</taxon>
        <taxon>Aulographaceae</taxon>
    </lineage>
</organism>
<sequence length="325" mass="34278">ASPLSVKLSVAANSVIKAAVTNTGSSALNLFKAGTFLDDAPVQKFDVVQKGAFVPFEGILKRVGFQNLTEEAFQLLEPAQTLEYEIDLATVHNLNQGGKIQVSTAGAIPYTRPGSLTLSPEAAVFESNVIDIEIDGALASKVVSVAKMMELSKRANMDRDCSGTKRDQTVQALESCATMSGAAAEQAASGSAEKFEEYFKTTSASVRKSVSDRLAAIATECGSTTTGKTSLHCLDVLGACSRGTLAYTLPAFNLVATCDLAFEMLEVTSRRCHAQDLASTMLHEFAHAPGVYGPGTQDLGYGYAAAMRLSSTRALNNADSFALYA</sequence>
<gene>
    <name evidence="14" type="ORF">K402DRAFT_308457</name>
</gene>
<feature type="binding site" evidence="12">
    <location>
        <position position="283"/>
    </location>
    <ligand>
        <name>Zn(2+)</name>
        <dbReference type="ChEBI" id="CHEBI:29105"/>
        <note>catalytic</note>
    </ligand>
</feature>
<evidence type="ECO:0000256" key="4">
    <source>
        <dbReference type="ARBA" id="ARBA00022685"/>
    </source>
</evidence>
<evidence type="ECO:0000256" key="8">
    <source>
        <dbReference type="ARBA" id="ARBA00022833"/>
    </source>
</evidence>
<dbReference type="GO" id="GO:0006508">
    <property type="term" value="P:proteolysis"/>
    <property type="evidence" value="ECO:0007669"/>
    <property type="project" value="UniProtKB-KW"/>
</dbReference>
<evidence type="ECO:0000313" key="15">
    <source>
        <dbReference type="Proteomes" id="UP000800041"/>
    </source>
</evidence>
<feature type="binding site" evidence="12">
    <location>
        <position position="298"/>
    </location>
    <ligand>
        <name>Zn(2+)</name>
        <dbReference type="ChEBI" id="CHEBI:29105"/>
        <note>catalytic</note>
    </ligand>
</feature>
<evidence type="ECO:0000256" key="5">
    <source>
        <dbReference type="ARBA" id="ARBA00022723"/>
    </source>
</evidence>
<proteinExistence type="inferred from homology"/>
<dbReference type="Pfam" id="PF02102">
    <property type="entry name" value="Peptidase_M35"/>
    <property type="match status" value="1"/>
</dbReference>
<keyword evidence="9 13" id="KW-0482">Metalloprotease</keyword>
<keyword evidence="5 12" id="KW-0479">Metal-binding</keyword>
<feature type="non-terminal residue" evidence="14">
    <location>
        <position position="1"/>
    </location>
</feature>
<dbReference type="GO" id="GO:0005576">
    <property type="term" value="C:extracellular region"/>
    <property type="evidence" value="ECO:0007669"/>
    <property type="project" value="UniProtKB-SubCell"/>
</dbReference>
<comment type="cofactor">
    <cofactor evidence="12 13">
        <name>Zn(2+)</name>
        <dbReference type="ChEBI" id="CHEBI:29105"/>
    </cofactor>
    <text evidence="12 13">Binds 1 zinc ion per subunit.</text>
</comment>
<feature type="binding site" evidence="12">
    <location>
        <position position="287"/>
    </location>
    <ligand>
        <name>Zn(2+)</name>
        <dbReference type="ChEBI" id="CHEBI:29105"/>
        <note>catalytic</note>
    </ligand>
</feature>
<comment type="similarity">
    <text evidence="2 13">Belongs to the peptidase M35 family.</text>
</comment>
<dbReference type="PRINTS" id="PR00768">
    <property type="entry name" value="DEUTEROLYSIN"/>
</dbReference>
<evidence type="ECO:0000256" key="11">
    <source>
        <dbReference type="PIRSR" id="PIRSR601384-1"/>
    </source>
</evidence>
<evidence type="ECO:0000256" key="7">
    <source>
        <dbReference type="ARBA" id="ARBA00022801"/>
    </source>
</evidence>
<evidence type="ECO:0000256" key="3">
    <source>
        <dbReference type="ARBA" id="ARBA00022670"/>
    </source>
</evidence>
<evidence type="ECO:0000313" key="14">
    <source>
        <dbReference type="EMBL" id="KAF1981612.1"/>
    </source>
</evidence>
<keyword evidence="4 13" id="KW-0165">Cleavage on pair of basic residues</keyword>
<dbReference type="GO" id="GO:0046872">
    <property type="term" value="F:metal ion binding"/>
    <property type="evidence" value="ECO:0007669"/>
    <property type="project" value="UniProtKB-KW"/>
</dbReference>
<keyword evidence="6" id="KW-0732">Signal</keyword>
<keyword evidence="15" id="KW-1185">Reference proteome</keyword>
<dbReference type="PANTHER" id="PTHR37016">
    <property type="match status" value="1"/>
</dbReference>
<dbReference type="GO" id="GO:0004222">
    <property type="term" value="F:metalloendopeptidase activity"/>
    <property type="evidence" value="ECO:0007669"/>
    <property type="project" value="InterPro"/>
</dbReference>
<keyword evidence="10" id="KW-0865">Zymogen</keyword>
<evidence type="ECO:0000256" key="2">
    <source>
        <dbReference type="ARBA" id="ARBA00010279"/>
    </source>
</evidence>
<dbReference type="OrthoDB" id="412874at2759"/>
<keyword evidence="8 12" id="KW-0862">Zinc</keyword>
<evidence type="ECO:0000256" key="6">
    <source>
        <dbReference type="ARBA" id="ARBA00022729"/>
    </source>
</evidence>
<dbReference type="InterPro" id="IPR001384">
    <property type="entry name" value="Peptidase_M35"/>
</dbReference>
<dbReference type="SUPFAM" id="SSF55486">
    <property type="entry name" value="Metalloproteases ('zincins'), catalytic domain"/>
    <property type="match status" value="1"/>
</dbReference>
<accession>A0A6G1GL95</accession>
<feature type="active site" evidence="11">
    <location>
        <position position="284"/>
    </location>
</feature>
<dbReference type="EMBL" id="ML977196">
    <property type="protein sequence ID" value="KAF1981612.1"/>
    <property type="molecule type" value="Genomic_DNA"/>
</dbReference>
<evidence type="ECO:0000256" key="9">
    <source>
        <dbReference type="ARBA" id="ARBA00023049"/>
    </source>
</evidence>
<dbReference type="PANTHER" id="PTHR37016:SF3">
    <property type="entry name" value="NEUTRAL PROTEASE 2-RELATED"/>
    <property type="match status" value="1"/>
</dbReference>